<evidence type="ECO:0000313" key="3">
    <source>
        <dbReference type="WBParaSite" id="PSU_v2.g635.t1"/>
    </source>
</evidence>
<evidence type="ECO:0000313" key="2">
    <source>
        <dbReference type="WBParaSite" id="PSU_v2.g20529.t1"/>
    </source>
</evidence>
<keyword evidence="1" id="KW-1185">Reference proteome</keyword>
<accession>A0A914YSX3</accession>
<organism evidence="1 2">
    <name type="scientific">Panagrolaimus superbus</name>
    <dbReference type="NCBI Taxonomy" id="310955"/>
    <lineage>
        <taxon>Eukaryota</taxon>
        <taxon>Metazoa</taxon>
        <taxon>Ecdysozoa</taxon>
        <taxon>Nematoda</taxon>
        <taxon>Chromadorea</taxon>
        <taxon>Rhabditida</taxon>
        <taxon>Tylenchina</taxon>
        <taxon>Panagrolaimomorpha</taxon>
        <taxon>Panagrolaimoidea</taxon>
        <taxon>Panagrolaimidae</taxon>
        <taxon>Panagrolaimus</taxon>
    </lineage>
</organism>
<evidence type="ECO:0000313" key="1">
    <source>
        <dbReference type="Proteomes" id="UP000887577"/>
    </source>
</evidence>
<sequence>MEEAVKASEASMSEEEKQFTEKANAINANMDITYAENQKQIKDLIDSASPEMKAKIQNNITKFIESLKNIKL</sequence>
<reference evidence="2 3" key="1">
    <citation type="submission" date="2022-11" db="UniProtKB">
        <authorList>
            <consortium name="WormBaseParasite"/>
        </authorList>
    </citation>
    <scope>IDENTIFICATION</scope>
</reference>
<name>A0A914YSX3_9BILA</name>
<dbReference type="WBParaSite" id="PSU_v2.g20529.t1">
    <property type="protein sequence ID" value="PSU_v2.g20529.t1"/>
    <property type="gene ID" value="PSU_v2.g20529"/>
</dbReference>
<protein>
    <submittedName>
        <fullName evidence="2 3">Uncharacterized protein</fullName>
    </submittedName>
</protein>
<proteinExistence type="predicted"/>
<dbReference type="AlphaFoldDB" id="A0A914YSX3"/>
<dbReference type="WBParaSite" id="PSU_v2.g635.t1">
    <property type="protein sequence ID" value="PSU_v2.g635.t1"/>
    <property type="gene ID" value="PSU_v2.g635"/>
</dbReference>
<dbReference type="Proteomes" id="UP000887577">
    <property type="component" value="Unplaced"/>
</dbReference>